<dbReference type="AlphaFoldDB" id="A0A2I1RIV3"/>
<sequence length="336" mass="38082">MTEKHTTQQATVEAFSFGDPVPVLEQWQSFYFGEANIFERWYTTPFDCDALAKTMKASPHHSSPIYAKRNILASTFIPHPLLSHREFCKLALDYLTFGNAYVERVNARSQKPLKLNVPLAKYMRVGTDGQTYYFVNNSILKPYEYKGKDICHLIEPDINQEIYGCPEYLSALNSVWLDESATLFRRKYYINGSHAGYIMYVNDAGANKDDIDNMRKALKNSKGPGNFRNLFLYSPNGKKDGIQIIPISEVAASDDFWKIKDASRIDIAAAHRVPPQLMGATPTNAGGFGDVAKAAKVFVINELQPLQKVMLQINDWLGEEVIRFEPYALLDEDKVQ</sequence>
<evidence type="ECO:0000313" key="2">
    <source>
        <dbReference type="EMBL" id="PKZ69053.1"/>
    </source>
</evidence>
<dbReference type="InterPro" id="IPR006430">
    <property type="entry name" value="Phage_portal_PBSX"/>
</dbReference>
<evidence type="ECO:0000256" key="1">
    <source>
        <dbReference type="ARBA" id="ARBA00006799"/>
    </source>
</evidence>
<proteinExistence type="inferred from homology"/>
<dbReference type="Pfam" id="PF04860">
    <property type="entry name" value="Phage_portal"/>
    <property type="match status" value="1"/>
</dbReference>
<organism evidence="2 3">
    <name type="scientific">Faucicola osloensis</name>
    <name type="common">Moraxella osloensis</name>
    <dbReference type="NCBI Taxonomy" id="34062"/>
    <lineage>
        <taxon>Bacteria</taxon>
        <taxon>Pseudomonadati</taxon>
        <taxon>Pseudomonadota</taxon>
        <taxon>Gammaproteobacteria</taxon>
        <taxon>Moraxellales</taxon>
        <taxon>Moraxellaceae</taxon>
        <taxon>Faucicola</taxon>
    </lineage>
</organism>
<dbReference type="NCBIfam" id="TIGR01540">
    <property type="entry name" value="portal_PBSX"/>
    <property type="match status" value="1"/>
</dbReference>
<name>A0A2I1RIV3_FAUOS</name>
<comment type="caution">
    <text evidence="2">The sequence shown here is derived from an EMBL/GenBank/DDBJ whole genome shotgun (WGS) entry which is preliminary data.</text>
</comment>
<dbReference type="InterPro" id="IPR006944">
    <property type="entry name" value="Phage/GTA_portal"/>
</dbReference>
<dbReference type="InterPro" id="IPR030935">
    <property type="entry name" value="PBSX_Proteobac"/>
</dbReference>
<gene>
    <name evidence="2" type="ORF">CYJ96_04460</name>
</gene>
<evidence type="ECO:0000313" key="3">
    <source>
        <dbReference type="Proteomes" id="UP000234914"/>
    </source>
</evidence>
<accession>A0A2I1RIV3</accession>
<dbReference type="Proteomes" id="UP000234914">
    <property type="component" value="Unassembled WGS sequence"/>
</dbReference>
<dbReference type="EMBL" id="PKJS01000005">
    <property type="protein sequence ID" value="PKZ69053.1"/>
    <property type="molecule type" value="Genomic_DNA"/>
</dbReference>
<dbReference type="RefSeq" id="WP_101964092.1">
    <property type="nucleotide sequence ID" value="NZ_PKJS01000005.1"/>
</dbReference>
<protein>
    <submittedName>
        <fullName evidence="2">Phage portal protein</fullName>
    </submittedName>
</protein>
<reference evidence="2 3" key="1">
    <citation type="submission" date="2017-12" db="EMBL/GenBank/DDBJ databases">
        <title>Phylogenetic diversity of female urinary microbiome.</title>
        <authorList>
            <person name="Thomas-White K."/>
            <person name="Wolfe A.J."/>
        </authorList>
    </citation>
    <scope>NUCLEOTIDE SEQUENCE [LARGE SCALE GENOMIC DNA]</scope>
    <source>
        <strain evidence="2 3">UMB0416</strain>
    </source>
</reference>
<comment type="similarity">
    <text evidence="1">Belongs to the phage portal family. PBSX subfamily.</text>
</comment>
<dbReference type="PIRSF" id="PIRSF018494">
    <property type="entry name" value="PBSX_VPQ"/>
    <property type="match status" value="1"/>
</dbReference>